<dbReference type="RefSeq" id="WP_369243634.1">
    <property type="nucleotide sequence ID" value="NZ_CP163443.1"/>
</dbReference>
<dbReference type="AlphaFoldDB" id="A0AB39R352"/>
<protein>
    <submittedName>
        <fullName evidence="1">Uncharacterized protein</fullName>
    </submittedName>
</protein>
<sequence>MYEMIAAPATTDAGVMWHVKAKGDARTTLCGQEVAQTVRARPVLDDTPAERYCSPCMAVVHARMRSDAG</sequence>
<dbReference type="EMBL" id="CP163443">
    <property type="protein sequence ID" value="XDQ50278.1"/>
    <property type="molecule type" value="Genomic_DNA"/>
</dbReference>
<proteinExistence type="predicted"/>
<accession>A0AB39R352</accession>
<evidence type="ECO:0000313" key="1">
    <source>
        <dbReference type="EMBL" id="XDQ50278.1"/>
    </source>
</evidence>
<gene>
    <name evidence="1" type="ORF">AB5J53_00320</name>
</gene>
<name>A0AB39R352_9ACTN</name>
<organism evidence="1">
    <name type="scientific">Streptomyces sp. R41</name>
    <dbReference type="NCBI Taxonomy" id="3238632"/>
    <lineage>
        <taxon>Bacteria</taxon>
        <taxon>Bacillati</taxon>
        <taxon>Actinomycetota</taxon>
        <taxon>Actinomycetes</taxon>
        <taxon>Kitasatosporales</taxon>
        <taxon>Streptomycetaceae</taxon>
        <taxon>Streptomyces</taxon>
    </lineage>
</organism>
<reference evidence="1" key="1">
    <citation type="submission" date="2024-07" db="EMBL/GenBank/DDBJ databases">
        <authorList>
            <person name="Yu S.T."/>
        </authorList>
    </citation>
    <scope>NUCLEOTIDE SEQUENCE</scope>
    <source>
        <strain evidence="1">R41</strain>
    </source>
</reference>